<sequence length="65" mass="6601">MGLDDKISNKAEDLGGKAKEATGAATGDRDLEAEGKGDQVSSAVKDAGEKIKDAASTVKDKLTGH</sequence>
<gene>
    <name evidence="4" type="ORF">SAMN05421642_103251</name>
</gene>
<keyword evidence="5" id="KW-1185">Reference proteome</keyword>
<evidence type="ECO:0000256" key="1">
    <source>
        <dbReference type="ARBA" id="ARBA00009129"/>
    </source>
</evidence>
<dbReference type="Proteomes" id="UP000198327">
    <property type="component" value="Unassembled WGS sequence"/>
</dbReference>
<dbReference type="InterPro" id="IPR036629">
    <property type="entry name" value="YjbJ_sf"/>
</dbReference>
<accession>A0A239FEG3</accession>
<dbReference type="SUPFAM" id="SSF69047">
    <property type="entry name" value="Hypothetical protein YjbJ"/>
    <property type="match status" value="1"/>
</dbReference>
<dbReference type="InterPro" id="IPR008462">
    <property type="entry name" value="CsbD"/>
</dbReference>
<evidence type="ECO:0000313" key="5">
    <source>
        <dbReference type="Proteomes" id="UP000198327"/>
    </source>
</evidence>
<feature type="compositionally biased region" description="Basic and acidic residues" evidence="2">
    <location>
        <begin position="27"/>
        <end position="37"/>
    </location>
</feature>
<feature type="region of interest" description="Disordered" evidence="2">
    <location>
        <begin position="1"/>
        <end position="49"/>
    </location>
</feature>
<evidence type="ECO:0000259" key="3">
    <source>
        <dbReference type="Pfam" id="PF05532"/>
    </source>
</evidence>
<dbReference type="OrthoDB" id="2143260at2"/>
<dbReference type="Pfam" id="PF05532">
    <property type="entry name" value="CsbD"/>
    <property type="match status" value="1"/>
</dbReference>
<dbReference type="Gene3D" id="1.10.1470.10">
    <property type="entry name" value="YjbJ"/>
    <property type="match status" value="1"/>
</dbReference>
<evidence type="ECO:0000256" key="2">
    <source>
        <dbReference type="SAM" id="MobiDB-lite"/>
    </source>
</evidence>
<reference evidence="5" key="1">
    <citation type="submission" date="2017-06" db="EMBL/GenBank/DDBJ databases">
        <authorList>
            <person name="Varghese N."/>
            <person name="Submissions S."/>
        </authorList>
    </citation>
    <scope>NUCLEOTIDE SEQUENCE [LARGE SCALE GENOMIC DNA]</scope>
    <source>
        <strain evidence="5">JCM 23211</strain>
    </source>
</reference>
<proteinExistence type="inferred from homology"/>
<dbReference type="AlphaFoldDB" id="A0A239FEG3"/>
<dbReference type="EMBL" id="FZOW01000003">
    <property type="protein sequence ID" value="SNS55141.1"/>
    <property type="molecule type" value="Genomic_DNA"/>
</dbReference>
<feature type="compositionally biased region" description="Basic and acidic residues" evidence="2">
    <location>
        <begin position="1"/>
        <end position="20"/>
    </location>
</feature>
<feature type="domain" description="CsbD-like" evidence="3">
    <location>
        <begin position="5"/>
        <end position="56"/>
    </location>
</feature>
<dbReference type="STRING" id="398843.A3K89_19875"/>
<dbReference type="RefSeq" id="WP_089244352.1">
    <property type="nucleotide sequence ID" value="NZ_FZOW01000003.1"/>
</dbReference>
<comment type="similarity">
    <text evidence="1">Belongs to the UPF0337 (CsbD) family.</text>
</comment>
<evidence type="ECO:0000313" key="4">
    <source>
        <dbReference type="EMBL" id="SNS55141.1"/>
    </source>
</evidence>
<name>A0A239FEG3_9NOCA</name>
<protein>
    <submittedName>
        <fullName evidence="4">CsbD-like</fullName>
    </submittedName>
</protein>
<organism evidence="4 5">
    <name type="scientific">Rhodococcoides kyotonense</name>
    <dbReference type="NCBI Taxonomy" id="398843"/>
    <lineage>
        <taxon>Bacteria</taxon>
        <taxon>Bacillati</taxon>
        <taxon>Actinomycetota</taxon>
        <taxon>Actinomycetes</taxon>
        <taxon>Mycobacteriales</taxon>
        <taxon>Nocardiaceae</taxon>
        <taxon>Rhodococcoides</taxon>
    </lineage>
</organism>